<organism evidence="3 4">
    <name type="scientific">Confluentibacter flavum</name>
    <dbReference type="NCBI Taxonomy" id="1909700"/>
    <lineage>
        <taxon>Bacteria</taxon>
        <taxon>Pseudomonadati</taxon>
        <taxon>Bacteroidota</taxon>
        <taxon>Flavobacteriia</taxon>
        <taxon>Flavobacteriales</taxon>
        <taxon>Flavobacteriaceae</taxon>
        <taxon>Confluentibacter</taxon>
    </lineage>
</organism>
<protein>
    <submittedName>
        <fullName evidence="3">Glycosyltransferase</fullName>
    </submittedName>
</protein>
<comment type="caution">
    <text evidence="3">The sequence shown here is derived from an EMBL/GenBank/DDBJ whole genome shotgun (WGS) entry which is preliminary data.</text>
</comment>
<sequence>MKILIIQQKMIGDVLTSSILFEALRLKYPKAQLHYLINEHTYPVVQNNPFIDHFIFFTPELEKSKIKLFNLAQTIRKEKFDIVIDAYCKLSSNFISALSGAKIKISKYKSYSSFIYTHPIKYKNESTSVAGLAIENRLQLLEPIDIELSKIIIKPKIYVTDSEKEKAKQVLLESSINPSLPIFMISVLGSGTNKTYPLDYMARVIDFVVQQTNARILFNYIPKQIEEAKSVFIACKPDTQKQIFMSVFGANLREFLALTSHCTALIGNEGGAINMAKALNVPTFTIFSPWIEKKTWASFENENNRSVHLKDYKSEFFENKEGKIIKKETLTLYKEFKPSFFLEKLNVFLDNILNK</sequence>
<gene>
    <name evidence="3" type="ORF">CSW08_14470</name>
</gene>
<keyword evidence="4" id="KW-1185">Reference proteome</keyword>
<proteinExistence type="predicted"/>
<keyword evidence="1" id="KW-0328">Glycosyltransferase</keyword>
<dbReference type="PANTHER" id="PTHR30160">
    <property type="entry name" value="TETRAACYLDISACCHARIDE 4'-KINASE-RELATED"/>
    <property type="match status" value="1"/>
</dbReference>
<dbReference type="GO" id="GO:0005829">
    <property type="term" value="C:cytosol"/>
    <property type="evidence" value="ECO:0007669"/>
    <property type="project" value="TreeGrafter"/>
</dbReference>
<dbReference type="Proteomes" id="UP000233435">
    <property type="component" value="Unassembled WGS sequence"/>
</dbReference>
<dbReference type="SUPFAM" id="SSF53756">
    <property type="entry name" value="UDP-Glycosyltransferase/glycogen phosphorylase"/>
    <property type="match status" value="1"/>
</dbReference>
<dbReference type="InterPro" id="IPR002201">
    <property type="entry name" value="Glyco_trans_9"/>
</dbReference>
<reference evidence="3 4" key="1">
    <citation type="submission" date="2017-12" db="EMBL/GenBank/DDBJ databases">
        <title>Confluentibacter flavum sp. nov., isolated from the saline lake.</title>
        <authorList>
            <person name="Yu L."/>
        </authorList>
    </citation>
    <scope>NUCLEOTIDE SEQUENCE [LARGE SCALE GENOMIC DNA]</scope>
    <source>
        <strain evidence="3 4">3B</strain>
    </source>
</reference>
<dbReference type="AlphaFoldDB" id="A0A2N3HH42"/>
<evidence type="ECO:0000256" key="2">
    <source>
        <dbReference type="ARBA" id="ARBA00022679"/>
    </source>
</evidence>
<dbReference type="Pfam" id="PF01075">
    <property type="entry name" value="Glyco_transf_9"/>
    <property type="match status" value="1"/>
</dbReference>
<evidence type="ECO:0000313" key="4">
    <source>
        <dbReference type="Proteomes" id="UP000233435"/>
    </source>
</evidence>
<dbReference type="EMBL" id="PJEO01000051">
    <property type="protein sequence ID" value="PKQ44299.1"/>
    <property type="molecule type" value="Genomic_DNA"/>
</dbReference>
<name>A0A2N3HH42_9FLAO</name>
<dbReference type="Gene3D" id="3.40.50.2000">
    <property type="entry name" value="Glycogen Phosphorylase B"/>
    <property type="match status" value="2"/>
</dbReference>
<evidence type="ECO:0000256" key="1">
    <source>
        <dbReference type="ARBA" id="ARBA00022676"/>
    </source>
</evidence>
<accession>A0A2N3HH42</accession>
<keyword evidence="2 3" id="KW-0808">Transferase</keyword>
<dbReference type="CDD" id="cd03789">
    <property type="entry name" value="GT9_LPS_heptosyltransferase"/>
    <property type="match status" value="1"/>
</dbReference>
<dbReference type="RefSeq" id="WP_106660582.1">
    <property type="nucleotide sequence ID" value="NZ_PJEO01000051.1"/>
</dbReference>
<evidence type="ECO:0000313" key="3">
    <source>
        <dbReference type="EMBL" id="PKQ44299.1"/>
    </source>
</evidence>
<dbReference type="PANTHER" id="PTHR30160:SF7">
    <property type="entry name" value="ADP-HEPTOSE--LPS HEPTOSYLTRANSFERASE 2"/>
    <property type="match status" value="1"/>
</dbReference>
<dbReference type="GO" id="GO:0009244">
    <property type="term" value="P:lipopolysaccharide core region biosynthetic process"/>
    <property type="evidence" value="ECO:0007669"/>
    <property type="project" value="TreeGrafter"/>
</dbReference>
<dbReference type="InterPro" id="IPR051199">
    <property type="entry name" value="LPS_LOS_Heptosyltrfase"/>
</dbReference>
<dbReference type="GO" id="GO:0008713">
    <property type="term" value="F:ADP-heptose-lipopolysaccharide heptosyltransferase activity"/>
    <property type="evidence" value="ECO:0007669"/>
    <property type="project" value="TreeGrafter"/>
</dbReference>
<dbReference type="OrthoDB" id="9772349at2"/>